<dbReference type="Gene3D" id="3.30.70.1820">
    <property type="entry name" value="L1 transposable element, RRM domain"/>
    <property type="match status" value="1"/>
</dbReference>
<dbReference type="EMBL" id="VSWD01000011">
    <property type="protein sequence ID" value="KAK3088076.1"/>
    <property type="molecule type" value="Genomic_DNA"/>
</dbReference>
<keyword evidence="1" id="KW-0175">Coiled coil</keyword>
<evidence type="ECO:0000313" key="3">
    <source>
        <dbReference type="EMBL" id="KAK3088076.1"/>
    </source>
</evidence>
<dbReference type="Proteomes" id="UP001186944">
    <property type="component" value="Unassembled WGS sequence"/>
</dbReference>
<comment type="caution">
    <text evidence="3">The sequence shown here is derived from an EMBL/GenBank/DDBJ whole genome shotgun (WGS) entry which is preliminary data.</text>
</comment>
<evidence type="ECO:0000256" key="2">
    <source>
        <dbReference type="SAM" id="MobiDB-lite"/>
    </source>
</evidence>
<organism evidence="3 4">
    <name type="scientific">Pinctada imbricata</name>
    <name type="common">Atlantic pearl-oyster</name>
    <name type="synonym">Pinctada martensii</name>
    <dbReference type="NCBI Taxonomy" id="66713"/>
    <lineage>
        <taxon>Eukaryota</taxon>
        <taxon>Metazoa</taxon>
        <taxon>Spiralia</taxon>
        <taxon>Lophotrochozoa</taxon>
        <taxon>Mollusca</taxon>
        <taxon>Bivalvia</taxon>
        <taxon>Autobranchia</taxon>
        <taxon>Pteriomorphia</taxon>
        <taxon>Pterioida</taxon>
        <taxon>Pterioidea</taxon>
        <taxon>Pteriidae</taxon>
        <taxon>Pinctada</taxon>
    </lineage>
</organism>
<proteinExistence type="predicted"/>
<keyword evidence="4" id="KW-1185">Reference proteome</keyword>
<sequence length="341" mass="38980">MNCKRKEPESNSPHDDSRIIRRRFLTGSPVSQSALVHITMSNPSGSTHESPDPTQTTSNQTTESAKSTQEHDVEHPQSVQFSMADLAQMMIETMCQPEYLSRFAPLLAQHLNPSIFQSIQDAIAPLQAKVDSQSDTIELLKEEVNSLKSSRSDLESRVTSLEQKVWCLEEADLDRRLQMQEVGLEELEQYGRRNSLRFHNVTLSENDKKDTDEVIVNMCKNKLQIDISKEDICRSHPVGRPNRAGKVQLICRFRNWKIKNGIYSKKRCLKGDPDKLFITEDLTGYRQGIISALMDAKRLGHVHSFWTSDGRIFAKATERSSKDLIKFPEDVDRYIPEEMQS</sequence>
<dbReference type="AlphaFoldDB" id="A0AA89BR90"/>
<protein>
    <submittedName>
        <fullName evidence="3">Uncharacterized protein</fullName>
    </submittedName>
</protein>
<feature type="region of interest" description="Disordered" evidence="2">
    <location>
        <begin position="40"/>
        <end position="77"/>
    </location>
</feature>
<name>A0AA89BR90_PINIB</name>
<feature type="compositionally biased region" description="Basic and acidic residues" evidence="2">
    <location>
        <begin position="1"/>
        <end position="19"/>
    </location>
</feature>
<gene>
    <name evidence="3" type="ORF">FSP39_014387</name>
</gene>
<feature type="region of interest" description="Disordered" evidence="2">
    <location>
        <begin position="1"/>
        <end position="20"/>
    </location>
</feature>
<dbReference type="PANTHER" id="PTHR11505">
    <property type="entry name" value="L1 TRANSPOSABLE ELEMENT-RELATED"/>
    <property type="match status" value="1"/>
</dbReference>
<dbReference type="InterPro" id="IPR004244">
    <property type="entry name" value="Transposase_22"/>
</dbReference>
<feature type="compositionally biased region" description="Polar residues" evidence="2">
    <location>
        <begin position="40"/>
        <end position="67"/>
    </location>
</feature>
<reference evidence="3" key="1">
    <citation type="submission" date="2019-08" db="EMBL/GenBank/DDBJ databases">
        <title>The improved chromosome-level genome for the pearl oyster Pinctada fucata martensii using PacBio sequencing and Hi-C.</title>
        <authorList>
            <person name="Zheng Z."/>
        </authorList>
    </citation>
    <scope>NUCLEOTIDE SEQUENCE</scope>
    <source>
        <strain evidence="3">ZZ-2019</strain>
        <tissue evidence="3">Adductor muscle</tissue>
    </source>
</reference>
<evidence type="ECO:0000256" key="1">
    <source>
        <dbReference type="SAM" id="Coils"/>
    </source>
</evidence>
<evidence type="ECO:0000313" key="4">
    <source>
        <dbReference type="Proteomes" id="UP001186944"/>
    </source>
</evidence>
<feature type="coiled-coil region" evidence="1">
    <location>
        <begin position="130"/>
        <end position="171"/>
    </location>
</feature>
<accession>A0AA89BR90</accession>
<dbReference type="Gene3D" id="1.20.5.340">
    <property type="match status" value="1"/>
</dbReference>